<evidence type="ECO:0000256" key="2">
    <source>
        <dbReference type="ARBA" id="ARBA00022553"/>
    </source>
</evidence>
<evidence type="ECO:0000259" key="6">
    <source>
        <dbReference type="PROSITE" id="PS52004"/>
    </source>
</evidence>
<dbReference type="InterPro" id="IPR013968">
    <property type="entry name" value="PKS_KR"/>
</dbReference>
<dbReference type="InterPro" id="IPR016035">
    <property type="entry name" value="Acyl_Trfase/lysoPLipase"/>
</dbReference>
<dbReference type="InterPro" id="IPR014030">
    <property type="entry name" value="Ketoacyl_synth_N"/>
</dbReference>
<evidence type="ECO:0000313" key="7">
    <source>
        <dbReference type="EMBL" id="REE95372.1"/>
    </source>
</evidence>
<dbReference type="InterPro" id="IPR013785">
    <property type="entry name" value="Aldolase_TIM"/>
</dbReference>
<dbReference type="SUPFAM" id="SSF51412">
    <property type="entry name" value="Inosine monophosphate dehydrogenase (IMPDH)"/>
    <property type="match status" value="2"/>
</dbReference>
<dbReference type="SUPFAM" id="SSF47336">
    <property type="entry name" value="ACP-like"/>
    <property type="match status" value="1"/>
</dbReference>
<sequence>MAADVVGAHDGRGRDRIIGVTPFGRPVAGLAVAVARAGALGALDLGHDREAALAALELVTRWWDGPFAVRIPAGCPVRPEELPEAARTMLVDAPALHHAQPYMPGRRLLVEVVDADEAHAAVRLGADGLIARGCEAGGRVGELTTFVLLQRLLGDPTVARPVWAAGGVGPHTASAVVAGGAEGVVLDAQLALVRESDLPADVAAAIAAMDGGETRVVAGHRVFTRPDLPVFHTADPREVEARLDALDLCTGLLPIGQEGAFARPLADRYKTAGGVVRAVRDRIDGHLDAAVRTAPLAPSQEGYPVFQGPMTRVSDRPAFAAVVAREGGVPFLALALMTGKETRTLLTETAERLGDRPWGVGVLGFAPPEVRAAQLAAVQEARPPYALIAGGRPAHAAPLEAAGIATFLHVPSPGLLERFLAEGARRFVFEGSECGGHVGPRASLPLWEAQVARLLEFTDEHPDAAEDMAVAFAGGVHDERSAAMVAALAGPLADRGVRIRVLMGTAYLFTLEAVAAGAIMPGFQRAAVDCERTVLLETSPGHATRCAPTPYTDAFEQARQDLTAAGASRREIWAKLERLNLGRLRIASRGVRRENGDLVPVDGDHQRREGLFMIGQVAGLRSSATTVAALHEQVTMGATRFLTERADELGLETPGEAVPEPVDIAVVGMDCVFPGARDAARYWANVVGGVDAVTEVPADRWNPDVYWEPGAHTPGKTPSKWGGFLPDVPFDALAHGIPPNSLGSIDPVQLLALEVASRALADAGYAERPFDRSRTAVFFGAEAGTDLSTAYGTRALLPQYYGQVPPALDGRLPTLTEDSFPGLLANVIAGRIANRLDLGGANYTVNAACAASLAALDAACKELVSGAADMVLCGAADLHNSVHDYLLFASVRALSPTGRCAPFDAKADGIALGEGVACVVLKRLADAERDGDRIYAVVKSVAGASDGRSLGLTAPRAEGQRLALERAYRKAGVSPAQVGLVEAHGTGTVVGDRTELATLTETFTAAGARPGRAVLGSVKSQIGHTKCAAGLAGLIKAAYALHTGIRPGTLHLRDPNPAWDADDSPFAFARTALPWAAGPGERYAGVSGFGFGGANFHAVLAGYDGAPEPVSGVSAWPAELFLIRGADRAEARAELDRLGALLDTRGPEVRLRDLARTVAGREERHAAGRAPVQVAIVATGPADLAAKIRQAREFRAGAGVFPAREGERGKIAFLFPGQGSQRPGMLADLFVAFPRLQRLLRLGDDRYAEAMYPPAAFTDEVRRRQRAALTDTRIAQPALGIVGIAVHRLLTELGVRPDMAAGHSYGELVALCAAGVFGETDLVDLSAARAEAILRAVRDAGQGDPGTMAAVAGTLEEVRAAIDPLPDVVVAGHNAPRQVMVSGPTEAVANAVEALAARGLAAERIPVACAFHSPMATGAALTLGVELARLRLYAPAFPVWSNATAEPYDGTAERLGATLADQVIAPVRFTEQIEAMYAAGARVFVEAGPGRVLSRLVGRILGDRPHTVIACDRSADGSARGRGPAALQGLQGLLLALAELAAAGAEVDALPLFTGRDAVPLSADAPDRPGWIVNGHLVRTADGRYPDNGLRPAARIEEPGISEDRDAAVLEFLRTSRELAAAQRDVVLGYLGAPVPQPRQDPHPKSPAPRVPPPRPRPSGDAPRPVRAAVTVPRTASEGGIRAQVLAVISARTGYPQEMLGSGLDLEADLSIDSIKRTEIIGDLADRVGLTAPGARVDEPVVERLARIKTIDEMVTWLDGHLDERRGDAPTEGASSDGPSTEPMPAVAEPGPPRRHVVHLVKAPALPTPPDDVLSGLSCLIVDDGRGIAPALCALLERRGAKATTAAETDAHADVLIHLAALRPDCSPVLPDLYAGVRDALLGGTTRLLFATGSGGTFGHRYTDDGVGDPTAGAGLRGLARTLALEYPDVLVRAVDVDPDDAPTALAARLLNEVAAEPAAGPVVVGYEGETRHTLDVMPEALLSDARLPLRPDGVVLLTGGARGITARIAHALAATTGCHIELAGRTPEPQGPEDPALADARDATALRRALALAGGREPVEIEAAVRRVLAEREIRATLAALDGGAASVRYHSLDVRDARAVNALVEDVYARHGRLDGVVHGAGVVEDRLVRDKDPDAFARVYRTKVDGARALAAAVRPDLAFFVVLGSVSGVLGNRGQADYAAANDACDTLVRVWRTRLRGRVLVADWGPWAGGGMVTPDLAREYARRGLPLIDPDAAVRALLREIAGGVDPQVVFTGAAP</sequence>
<keyword evidence="3 7" id="KW-0808">Transferase</keyword>
<dbReference type="SUPFAM" id="SSF53901">
    <property type="entry name" value="Thiolase-like"/>
    <property type="match status" value="1"/>
</dbReference>
<name>A0A3D9SHK5_9ACTN</name>
<dbReference type="Pfam" id="PF03060">
    <property type="entry name" value="NMO"/>
    <property type="match status" value="1"/>
</dbReference>
<evidence type="ECO:0000256" key="5">
    <source>
        <dbReference type="SAM" id="MobiDB-lite"/>
    </source>
</evidence>
<dbReference type="CDD" id="cd00833">
    <property type="entry name" value="PKS"/>
    <property type="match status" value="1"/>
</dbReference>
<dbReference type="PANTHER" id="PTHR43775">
    <property type="entry name" value="FATTY ACID SYNTHASE"/>
    <property type="match status" value="1"/>
</dbReference>
<dbReference type="InterPro" id="IPR057326">
    <property type="entry name" value="KR_dom"/>
</dbReference>
<dbReference type="Gene3D" id="3.20.20.70">
    <property type="entry name" value="Aldolase class I"/>
    <property type="match status" value="2"/>
</dbReference>
<dbReference type="Gene3D" id="3.40.50.720">
    <property type="entry name" value="NAD(P)-binding Rossmann-like Domain"/>
    <property type="match status" value="1"/>
</dbReference>
<dbReference type="InterPro" id="IPR050091">
    <property type="entry name" value="PKS_NRPS_Biosynth_Enz"/>
</dbReference>
<dbReference type="EMBL" id="QTTT01000001">
    <property type="protein sequence ID" value="REE95372.1"/>
    <property type="molecule type" value="Genomic_DNA"/>
</dbReference>
<evidence type="ECO:0000256" key="4">
    <source>
        <dbReference type="ARBA" id="ARBA00023315"/>
    </source>
</evidence>
<feature type="region of interest" description="Disordered" evidence="5">
    <location>
        <begin position="1762"/>
        <end position="1792"/>
    </location>
</feature>
<keyword evidence="1" id="KW-0596">Phosphopantetheine</keyword>
<dbReference type="InterPro" id="IPR036736">
    <property type="entry name" value="ACP-like_sf"/>
</dbReference>
<dbReference type="SMART" id="SM00827">
    <property type="entry name" value="PKS_AT"/>
    <property type="match status" value="1"/>
</dbReference>
<protein>
    <submittedName>
        <fullName evidence="7">Acyl transferase domain-containing protein</fullName>
    </submittedName>
</protein>
<dbReference type="Pfam" id="PF00109">
    <property type="entry name" value="ketoacyl-synt"/>
    <property type="match status" value="1"/>
</dbReference>
<comment type="caution">
    <text evidence="7">The sequence shown here is derived from an EMBL/GenBank/DDBJ whole genome shotgun (WGS) entry which is preliminary data.</text>
</comment>
<dbReference type="Gene3D" id="3.40.47.10">
    <property type="match status" value="1"/>
</dbReference>
<dbReference type="InterPro" id="IPR036291">
    <property type="entry name" value="NAD(P)-bd_dom_sf"/>
</dbReference>
<organism evidence="7 8">
    <name type="scientific">Thermomonospora umbrina</name>
    <dbReference type="NCBI Taxonomy" id="111806"/>
    <lineage>
        <taxon>Bacteria</taxon>
        <taxon>Bacillati</taxon>
        <taxon>Actinomycetota</taxon>
        <taxon>Actinomycetes</taxon>
        <taxon>Streptosporangiales</taxon>
        <taxon>Thermomonosporaceae</taxon>
        <taxon>Thermomonospora</taxon>
    </lineage>
</organism>
<dbReference type="SMART" id="SM00825">
    <property type="entry name" value="PKS_KS"/>
    <property type="match status" value="1"/>
</dbReference>
<dbReference type="SUPFAM" id="SSF55048">
    <property type="entry name" value="Probable ACP-binding domain of malonyl-CoA ACP transacylase"/>
    <property type="match status" value="1"/>
</dbReference>
<accession>A0A3D9SHK5</accession>
<dbReference type="Proteomes" id="UP000256661">
    <property type="component" value="Unassembled WGS sequence"/>
</dbReference>
<proteinExistence type="predicted"/>
<dbReference type="Pfam" id="PF00698">
    <property type="entry name" value="Acyl_transf_1"/>
    <property type="match status" value="1"/>
</dbReference>
<dbReference type="PROSITE" id="PS52004">
    <property type="entry name" value="KS3_2"/>
    <property type="match status" value="1"/>
</dbReference>
<dbReference type="GO" id="GO:0004312">
    <property type="term" value="F:fatty acid synthase activity"/>
    <property type="evidence" value="ECO:0007669"/>
    <property type="project" value="TreeGrafter"/>
</dbReference>
<dbReference type="InterPro" id="IPR014031">
    <property type="entry name" value="Ketoacyl_synth_C"/>
</dbReference>
<feature type="domain" description="Ketosynthase family 3 (KS3)" evidence="6">
    <location>
        <begin position="661"/>
        <end position="1102"/>
    </location>
</feature>
<dbReference type="InterPro" id="IPR016036">
    <property type="entry name" value="Malonyl_transacylase_ACP-bd"/>
</dbReference>
<dbReference type="SUPFAM" id="SSF51735">
    <property type="entry name" value="NAD(P)-binding Rossmann-fold domains"/>
    <property type="match status" value="2"/>
</dbReference>
<dbReference type="Pfam" id="PF02801">
    <property type="entry name" value="Ketoacyl-synt_C"/>
    <property type="match status" value="1"/>
</dbReference>
<dbReference type="CDD" id="cd08953">
    <property type="entry name" value="KR_2_SDR_x"/>
    <property type="match status" value="1"/>
</dbReference>
<feature type="region of interest" description="Disordered" evidence="5">
    <location>
        <begin position="1632"/>
        <end position="1667"/>
    </location>
</feature>
<dbReference type="Gene3D" id="3.30.70.250">
    <property type="entry name" value="Malonyl-CoA ACP transacylase, ACP-binding"/>
    <property type="match status" value="1"/>
</dbReference>
<dbReference type="OrthoDB" id="9778690at2"/>
<dbReference type="SMART" id="SM00822">
    <property type="entry name" value="PKS_KR"/>
    <property type="match status" value="1"/>
</dbReference>
<keyword evidence="8" id="KW-1185">Reference proteome</keyword>
<dbReference type="Gene3D" id="3.40.366.10">
    <property type="entry name" value="Malonyl-Coenzyme A Acyl Carrier Protein, domain 2"/>
    <property type="match status" value="1"/>
</dbReference>
<dbReference type="Gene3D" id="1.10.1200.10">
    <property type="entry name" value="ACP-like"/>
    <property type="match status" value="1"/>
</dbReference>
<evidence type="ECO:0000256" key="1">
    <source>
        <dbReference type="ARBA" id="ARBA00022450"/>
    </source>
</evidence>
<dbReference type="Pfam" id="PF08659">
    <property type="entry name" value="KR"/>
    <property type="match status" value="1"/>
</dbReference>
<keyword evidence="4" id="KW-0012">Acyltransferase</keyword>
<gene>
    <name evidence="7" type="ORF">DFJ69_0759</name>
</gene>
<dbReference type="InterPro" id="IPR001227">
    <property type="entry name" value="Ac_transferase_dom_sf"/>
</dbReference>
<dbReference type="PANTHER" id="PTHR43775:SF51">
    <property type="entry name" value="INACTIVE PHENOLPHTHIOCEROL SYNTHESIS POLYKETIDE SYNTHASE TYPE I PKS1-RELATED"/>
    <property type="match status" value="1"/>
</dbReference>
<evidence type="ECO:0000313" key="8">
    <source>
        <dbReference type="Proteomes" id="UP000256661"/>
    </source>
</evidence>
<dbReference type="SUPFAM" id="SSF52151">
    <property type="entry name" value="FabD/lysophospholipase-like"/>
    <property type="match status" value="1"/>
</dbReference>
<dbReference type="InterPro" id="IPR020841">
    <property type="entry name" value="PKS_Beta-ketoAc_synthase_dom"/>
</dbReference>
<keyword evidence="2" id="KW-0597">Phosphoprotein</keyword>
<dbReference type="RefSeq" id="WP_116021184.1">
    <property type="nucleotide sequence ID" value="NZ_QTTT01000001.1"/>
</dbReference>
<feature type="compositionally biased region" description="Pro residues" evidence="5">
    <location>
        <begin position="1635"/>
        <end position="1657"/>
    </location>
</feature>
<dbReference type="InterPro" id="IPR014043">
    <property type="entry name" value="Acyl_transferase_dom"/>
</dbReference>
<reference evidence="7 8" key="1">
    <citation type="submission" date="2018-08" db="EMBL/GenBank/DDBJ databases">
        <title>Sequencing the genomes of 1000 actinobacteria strains.</title>
        <authorList>
            <person name="Klenk H.-P."/>
        </authorList>
    </citation>
    <scope>NUCLEOTIDE SEQUENCE [LARGE SCALE GENOMIC DNA]</scope>
    <source>
        <strain evidence="7 8">DSM 43927</strain>
    </source>
</reference>
<dbReference type="InterPro" id="IPR016039">
    <property type="entry name" value="Thiolase-like"/>
</dbReference>
<evidence type="ECO:0000256" key="3">
    <source>
        <dbReference type="ARBA" id="ARBA00022679"/>
    </source>
</evidence>
<dbReference type="GO" id="GO:0006633">
    <property type="term" value="P:fatty acid biosynthetic process"/>
    <property type="evidence" value="ECO:0007669"/>
    <property type="project" value="TreeGrafter"/>
</dbReference>